<keyword evidence="6" id="KW-1185">Reference proteome</keyword>
<dbReference type="Pfam" id="PF17874">
    <property type="entry name" value="TPR_MalT"/>
    <property type="match status" value="1"/>
</dbReference>
<protein>
    <submittedName>
        <fullName evidence="5">LuxR family transcriptional regulator</fullName>
    </submittedName>
</protein>
<dbReference type="Gene3D" id="1.25.40.10">
    <property type="entry name" value="Tetratricopeptide repeat domain"/>
    <property type="match status" value="1"/>
</dbReference>
<dbReference type="SUPFAM" id="SSF46894">
    <property type="entry name" value="C-terminal effector domain of the bipartite response regulators"/>
    <property type="match status" value="1"/>
</dbReference>
<dbReference type="InterPro" id="IPR027417">
    <property type="entry name" value="P-loop_NTPase"/>
</dbReference>
<dbReference type="InterPro" id="IPR000792">
    <property type="entry name" value="Tscrpt_reg_LuxR_C"/>
</dbReference>
<dbReference type="Pfam" id="PF25873">
    <property type="entry name" value="WHD_MalT"/>
    <property type="match status" value="1"/>
</dbReference>
<dbReference type="GO" id="GO:0006355">
    <property type="term" value="P:regulation of DNA-templated transcription"/>
    <property type="evidence" value="ECO:0007669"/>
    <property type="project" value="InterPro"/>
</dbReference>
<dbReference type="SUPFAM" id="SSF52540">
    <property type="entry name" value="P-loop containing nucleoside triphosphate hydrolases"/>
    <property type="match status" value="1"/>
</dbReference>
<organism evidence="5 6">
    <name type="scientific">Cupriavidus lacunae</name>
    <dbReference type="NCBI Taxonomy" id="2666307"/>
    <lineage>
        <taxon>Bacteria</taxon>
        <taxon>Pseudomonadati</taxon>
        <taxon>Pseudomonadota</taxon>
        <taxon>Betaproteobacteria</taxon>
        <taxon>Burkholderiales</taxon>
        <taxon>Burkholderiaceae</taxon>
        <taxon>Cupriavidus</taxon>
    </lineage>
</organism>
<evidence type="ECO:0000256" key="2">
    <source>
        <dbReference type="ARBA" id="ARBA00023125"/>
    </source>
</evidence>
<evidence type="ECO:0000256" key="1">
    <source>
        <dbReference type="ARBA" id="ARBA00023015"/>
    </source>
</evidence>
<evidence type="ECO:0000256" key="3">
    <source>
        <dbReference type="ARBA" id="ARBA00023163"/>
    </source>
</evidence>
<dbReference type="InterPro" id="IPR059106">
    <property type="entry name" value="WHD_MalT"/>
</dbReference>
<dbReference type="CDD" id="cd06170">
    <property type="entry name" value="LuxR_C_like"/>
    <property type="match status" value="1"/>
</dbReference>
<dbReference type="SUPFAM" id="SSF48452">
    <property type="entry name" value="TPR-like"/>
    <property type="match status" value="1"/>
</dbReference>
<keyword evidence="1" id="KW-0805">Transcription regulation</keyword>
<name>A0A370NLT0_9BURK</name>
<reference evidence="6" key="1">
    <citation type="submission" date="2018-06" db="EMBL/GenBank/DDBJ databases">
        <authorList>
            <person name="Feng T."/>
            <person name="Jeon C.O."/>
        </authorList>
    </citation>
    <scope>NUCLEOTIDE SEQUENCE [LARGE SCALE GENOMIC DNA]</scope>
    <source>
        <strain evidence="6">S23</strain>
    </source>
</reference>
<dbReference type="AlphaFoldDB" id="A0A370NLT0"/>
<gene>
    <name evidence="5" type="ORF">DN412_30780</name>
</gene>
<dbReference type="Gene3D" id="3.40.50.300">
    <property type="entry name" value="P-loop containing nucleotide triphosphate hydrolases"/>
    <property type="match status" value="1"/>
</dbReference>
<dbReference type="PRINTS" id="PR00038">
    <property type="entry name" value="HTHLUXR"/>
</dbReference>
<dbReference type="Pfam" id="PF00196">
    <property type="entry name" value="GerE"/>
    <property type="match status" value="1"/>
</dbReference>
<accession>A0A370NLT0</accession>
<dbReference type="InterPro" id="IPR016032">
    <property type="entry name" value="Sig_transdc_resp-reg_C-effctor"/>
</dbReference>
<dbReference type="Gene3D" id="1.10.10.10">
    <property type="entry name" value="Winged helix-like DNA-binding domain superfamily/Winged helix DNA-binding domain"/>
    <property type="match status" value="1"/>
</dbReference>
<evidence type="ECO:0000313" key="6">
    <source>
        <dbReference type="Proteomes" id="UP000255165"/>
    </source>
</evidence>
<feature type="domain" description="HTH luxR-type" evidence="4">
    <location>
        <begin position="837"/>
        <end position="902"/>
    </location>
</feature>
<keyword evidence="2" id="KW-0238">DNA-binding</keyword>
<dbReference type="InterPro" id="IPR041617">
    <property type="entry name" value="TPR_MalT"/>
</dbReference>
<dbReference type="RefSeq" id="WP_115215031.1">
    <property type="nucleotide sequence ID" value="NZ_QKWJ01000060.1"/>
</dbReference>
<evidence type="ECO:0000313" key="5">
    <source>
        <dbReference type="EMBL" id="RDK06542.1"/>
    </source>
</evidence>
<evidence type="ECO:0000259" key="4">
    <source>
        <dbReference type="PROSITE" id="PS50043"/>
    </source>
</evidence>
<dbReference type="PROSITE" id="PS50043">
    <property type="entry name" value="HTH_LUXR_2"/>
    <property type="match status" value="1"/>
</dbReference>
<dbReference type="SMART" id="SM00421">
    <property type="entry name" value="HTH_LUXR"/>
    <property type="match status" value="1"/>
</dbReference>
<dbReference type="Proteomes" id="UP000255165">
    <property type="component" value="Unassembled WGS sequence"/>
</dbReference>
<dbReference type="InterPro" id="IPR036388">
    <property type="entry name" value="WH-like_DNA-bd_sf"/>
</dbReference>
<dbReference type="InterPro" id="IPR011990">
    <property type="entry name" value="TPR-like_helical_dom_sf"/>
</dbReference>
<dbReference type="PANTHER" id="PTHR44688:SF16">
    <property type="entry name" value="DNA-BINDING TRANSCRIPTIONAL ACTIVATOR DEVR_DOSR"/>
    <property type="match status" value="1"/>
</dbReference>
<dbReference type="PROSITE" id="PS00622">
    <property type="entry name" value="HTH_LUXR_1"/>
    <property type="match status" value="1"/>
</dbReference>
<dbReference type="PANTHER" id="PTHR44688">
    <property type="entry name" value="DNA-BINDING TRANSCRIPTIONAL ACTIVATOR DEVR_DOSR"/>
    <property type="match status" value="1"/>
</dbReference>
<proteinExistence type="predicted"/>
<dbReference type="GO" id="GO:0003677">
    <property type="term" value="F:DNA binding"/>
    <property type="evidence" value="ECO:0007669"/>
    <property type="project" value="UniProtKB-KW"/>
</dbReference>
<keyword evidence="3" id="KW-0804">Transcription</keyword>
<comment type="caution">
    <text evidence="5">The sequence shown here is derived from an EMBL/GenBank/DDBJ whole genome shotgun (WGS) entry which is preliminary data.</text>
</comment>
<sequence length="907" mass="99908">MATDKLPLLLATKLMPPRLPAGLIDRPRLLDLMQSATARRLSVLKAPAGFGKTSLATAWLARLQAGGIRTAWLSLDGADDEPARFLHHLAKALRQACSGVGASAIGLTAETSLVPAQTVVATLINELAEVDDEVCLFLDDYHLINLPAIHDAVAFMLAHAPSNFHLIIVTRSDPPLPLARLRAQNELLEIDTSMLRFSLDETQRFLEHECAGKLPEPDISTLHATTEGWAAALRISASTLLREKPGGSGWEIVVPSGTARPIAAYIEDMLWQLPDEMVRFMLDTSILDGLTASLCQAVTGLDASQSMLERITTRQLLLEPMDAHGHWFRYHHLLREFLRQRLEAGAPEEVAALHLRACRWYTARRLWTDAVRHAIAANDSEAAISLLGNCAMALVRKGDLLTLLGWQRQFPADLMRGQDEVRLAIAWGMALAMRFDESAAMLASIEDDMATGVLPERDSIRWECQAVRAVAAALQDDPRRALAIAQDCLDRPASHAWSTNVVSNVVRFAHWKAGDLDRFYATPWIPYSDEDDQRNVFSSVYYFCLLGLAELQQMHFVQAERHFMKSMRLAEHHVGPQSTSAAVCAPLMAQIRYEQDRLDEAEALIAERFPVINAAVMLDSVLVAYLVLVRIALARADTDQAYAWLDQAQSLGYARGWNRLIATTLIERIRLLLTEGSISEAAACVARLDALAQSSSDPQCSNSRQIENYRALGHAYLAMAQGRMEDATVLLNTLLESAGRKHRDYLALRLRCTLAIAFLRANAREKAVGVFRDILEAAAAAGVFRTILDQGPDTGALLRAVREDTPATAQTKALLAYVERLLEGWRARYQPGDSALSGAARESLSGRERNILGLIAEGQSNKEIARTLGIAPETVKSHVKSIFIKLSVDKRAHAVARAQSLGLVRPH</sequence>
<dbReference type="EMBL" id="QKWJ01000060">
    <property type="protein sequence ID" value="RDK06542.1"/>
    <property type="molecule type" value="Genomic_DNA"/>
</dbReference>